<name>A0A563VRV4_9CYAN</name>
<dbReference type="RefSeq" id="WP_144872619.1">
    <property type="nucleotide sequence ID" value="NZ_LR213991.1"/>
</dbReference>
<feature type="compositionally biased region" description="Polar residues" evidence="1">
    <location>
        <begin position="245"/>
        <end position="263"/>
    </location>
</feature>
<sequence length="393" mass="43940">MNTSVSSKVENNKFRINYDVTADWNNGYTANISFTNKGNSFKDWTMTFESEREIDKIWNAELVSRDGNKYTVKAVDWNDHVRNWETTTFGFRAKGDDNLTPSNFTLNGQSIGGNSQPSNPTPNPNPAPTPRPTSAPNQPSSNAIVQSFEGHSNGTVYDHVAQKKDWNLLWSQDARMKNFAKITNSEAYSGNNSLRITHSPTQASGGGAVWEIPGKDVYYLQYKVKFEAGYDFNGRKYSGGKLPGLTSTDGQASGGQDANGSNGYTTRYMWRENGQAEAYVYHMDKPGQWGESFDFKDVSGQDVYFKPGEWHELTQRVEINDGNQKNGSLDVWMDGQQVLNIDNLRFVNNGSKVDAVYFSNFHGGSGPDWYPDKESHIYFDDFVVSTNPADVGV</sequence>
<dbReference type="SUPFAM" id="SSF49384">
    <property type="entry name" value="Carbohydrate-binding domain"/>
    <property type="match status" value="1"/>
</dbReference>
<dbReference type="Pfam" id="PF00553">
    <property type="entry name" value="CBM_2"/>
    <property type="match status" value="1"/>
</dbReference>
<feature type="domain" description="CBM2" evidence="2">
    <location>
        <begin position="1"/>
        <end position="114"/>
    </location>
</feature>
<dbReference type="InterPro" id="IPR001919">
    <property type="entry name" value="CBD2"/>
</dbReference>
<dbReference type="EMBL" id="CAACVJ010000166">
    <property type="protein sequence ID" value="VEP14188.1"/>
    <property type="molecule type" value="Genomic_DNA"/>
</dbReference>
<organism evidence="3 4">
    <name type="scientific">Hyella patelloides LEGE 07179</name>
    <dbReference type="NCBI Taxonomy" id="945734"/>
    <lineage>
        <taxon>Bacteria</taxon>
        <taxon>Bacillati</taxon>
        <taxon>Cyanobacteriota</taxon>
        <taxon>Cyanophyceae</taxon>
        <taxon>Pleurocapsales</taxon>
        <taxon>Hyellaceae</taxon>
        <taxon>Hyella</taxon>
    </lineage>
</organism>
<dbReference type="InterPro" id="IPR008965">
    <property type="entry name" value="CBM2/CBM3_carb-bd_dom_sf"/>
</dbReference>
<feature type="compositionally biased region" description="Polar residues" evidence="1">
    <location>
        <begin position="99"/>
        <end position="113"/>
    </location>
</feature>
<evidence type="ECO:0000313" key="3">
    <source>
        <dbReference type="EMBL" id="VEP14188.1"/>
    </source>
</evidence>
<gene>
    <name evidence="3" type="ORF">H1P_2480001</name>
</gene>
<protein>
    <recommendedName>
        <fullName evidence="2">CBM2 domain-containing protein</fullName>
    </recommendedName>
</protein>
<dbReference type="Gene3D" id="2.60.120.200">
    <property type="match status" value="1"/>
</dbReference>
<dbReference type="OrthoDB" id="7552220at2"/>
<dbReference type="SMART" id="SM00637">
    <property type="entry name" value="CBD_II"/>
    <property type="match status" value="1"/>
</dbReference>
<dbReference type="InterPro" id="IPR048958">
    <property type="entry name" value="Polysacc_lyase_14"/>
</dbReference>
<feature type="compositionally biased region" description="Pro residues" evidence="1">
    <location>
        <begin position="119"/>
        <end position="133"/>
    </location>
</feature>
<dbReference type="Pfam" id="PF21294">
    <property type="entry name" value="Polysacc_lyase_14"/>
    <property type="match status" value="1"/>
</dbReference>
<accession>A0A563VRV4</accession>
<dbReference type="Gene3D" id="2.60.40.290">
    <property type="match status" value="1"/>
</dbReference>
<dbReference type="GO" id="GO:0004553">
    <property type="term" value="F:hydrolase activity, hydrolyzing O-glycosyl compounds"/>
    <property type="evidence" value="ECO:0007669"/>
    <property type="project" value="InterPro"/>
</dbReference>
<dbReference type="PANTHER" id="PTHR40124">
    <property type="match status" value="1"/>
</dbReference>
<reference evidence="3 4" key="1">
    <citation type="submission" date="2019-01" db="EMBL/GenBank/DDBJ databases">
        <authorList>
            <person name="Brito A."/>
        </authorList>
    </citation>
    <scope>NUCLEOTIDE SEQUENCE [LARGE SCALE GENOMIC DNA]</scope>
    <source>
        <strain evidence="3">1</strain>
    </source>
</reference>
<dbReference type="InterPro" id="IPR012291">
    <property type="entry name" value="CBM2_carb-bd_dom_sf"/>
</dbReference>
<feature type="region of interest" description="Disordered" evidence="1">
    <location>
        <begin position="98"/>
        <end position="145"/>
    </location>
</feature>
<dbReference type="PANTHER" id="PTHR40124:SF1">
    <property type="entry name" value="DISAGGREGATASE RELATED REPEAT PROTEIN"/>
    <property type="match status" value="1"/>
</dbReference>
<dbReference type="GO" id="GO:0030247">
    <property type="term" value="F:polysaccharide binding"/>
    <property type="evidence" value="ECO:0007669"/>
    <property type="project" value="UniProtKB-UniRule"/>
</dbReference>
<proteinExistence type="predicted"/>
<dbReference type="Proteomes" id="UP000320055">
    <property type="component" value="Unassembled WGS sequence"/>
</dbReference>
<evidence type="ECO:0000313" key="4">
    <source>
        <dbReference type="Proteomes" id="UP000320055"/>
    </source>
</evidence>
<evidence type="ECO:0000256" key="1">
    <source>
        <dbReference type="SAM" id="MobiDB-lite"/>
    </source>
</evidence>
<dbReference type="GO" id="GO:0005975">
    <property type="term" value="P:carbohydrate metabolic process"/>
    <property type="evidence" value="ECO:0007669"/>
    <property type="project" value="InterPro"/>
</dbReference>
<dbReference type="PROSITE" id="PS51173">
    <property type="entry name" value="CBM2"/>
    <property type="match status" value="1"/>
</dbReference>
<dbReference type="AlphaFoldDB" id="A0A563VRV4"/>
<feature type="region of interest" description="Disordered" evidence="1">
    <location>
        <begin position="243"/>
        <end position="263"/>
    </location>
</feature>
<evidence type="ECO:0000259" key="2">
    <source>
        <dbReference type="PROSITE" id="PS51173"/>
    </source>
</evidence>
<keyword evidence="4" id="KW-1185">Reference proteome</keyword>